<protein>
    <submittedName>
        <fullName evidence="2">Uncharacterized protein</fullName>
    </submittedName>
</protein>
<proteinExistence type="predicted"/>
<dbReference type="AlphaFoldDB" id="A0A4U1FI16"/>
<feature type="non-terminal residue" evidence="2">
    <location>
        <position position="298"/>
    </location>
</feature>
<gene>
    <name evidence="2" type="ORF">EI555_016541</name>
</gene>
<reference evidence="3" key="1">
    <citation type="journal article" date="2019" name="IScience">
        <title>Narwhal Genome Reveals Long-Term Low Genetic Diversity despite Current Large Abundance Size.</title>
        <authorList>
            <person name="Westbury M.V."/>
            <person name="Petersen B."/>
            <person name="Garde E."/>
            <person name="Heide-Jorgensen M.P."/>
            <person name="Lorenzen E.D."/>
        </authorList>
    </citation>
    <scope>NUCLEOTIDE SEQUENCE [LARGE SCALE GENOMIC DNA]</scope>
</reference>
<feature type="compositionally biased region" description="Polar residues" evidence="1">
    <location>
        <begin position="206"/>
        <end position="218"/>
    </location>
</feature>
<evidence type="ECO:0000313" key="2">
    <source>
        <dbReference type="EMBL" id="TKC49609.1"/>
    </source>
</evidence>
<name>A0A4U1FI16_MONMO</name>
<accession>A0A4U1FI16</accession>
<sequence length="298" mass="33894">MNSNRCFVCQREKISIGDSSSATEQSLKRKCCLMTGIKPFKEFFKEKPKLNKTCKKRFLLLTCSMGLVFSHENLNKRSKLLFSNKTRLSELMLEKCSFPAVSDLAPKWPLIKQHIPVSPHSTFFDTFDLSLASTEAEEDKLRERRQLGVEKEVDPLPDAQTHTSEDAVPVNFLYKLEPKSAPRMTEINQNNSAISQANCDSEEDTTPQCLQSRRQGQRQVPGDSHAHVSRWRAWEIHKQIDYIHCLMPNLLQITGNPCRNVTAMQSSVGAPHMMVVGSLPINATGFFKRVSLKTKRVR</sequence>
<dbReference type="Proteomes" id="UP000308365">
    <property type="component" value="Unassembled WGS sequence"/>
</dbReference>
<comment type="caution">
    <text evidence="2">The sequence shown here is derived from an EMBL/GenBank/DDBJ whole genome shotgun (WGS) entry which is preliminary data.</text>
</comment>
<dbReference type="EMBL" id="RWIC01000115">
    <property type="protein sequence ID" value="TKC49609.1"/>
    <property type="molecule type" value="Genomic_DNA"/>
</dbReference>
<evidence type="ECO:0000313" key="3">
    <source>
        <dbReference type="Proteomes" id="UP000308365"/>
    </source>
</evidence>
<evidence type="ECO:0000256" key="1">
    <source>
        <dbReference type="SAM" id="MobiDB-lite"/>
    </source>
</evidence>
<organism evidence="2 3">
    <name type="scientific">Monodon monoceros</name>
    <name type="common">Narwhal</name>
    <name type="synonym">Ceratodon monodon</name>
    <dbReference type="NCBI Taxonomy" id="40151"/>
    <lineage>
        <taxon>Eukaryota</taxon>
        <taxon>Metazoa</taxon>
        <taxon>Chordata</taxon>
        <taxon>Craniata</taxon>
        <taxon>Vertebrata</taxon>
        <taxon>Euteleostomi</taxon>
        <taxon>Mammalia</taxon>
        <taxon>Eutheria</taxon>
        <taxon>Laurasiatheria</taxon>
        <taxon>Artiodactyla</taxon>
        <taxon>Whippomorpha</taxon>
        <taxon>Cetacea</taxon>
        <taxon>Odontoceti</taxon>
        <taxon>Monodontidae</taxon>
        <taxon>Monodon</taxon>
    </lineage>
</organism>
<feature type="region of interest" description="Disordered" evidence="1">
    <location>
        <begin position="199"/>
        <end position="224"/>
    </location>
</feature>